<comment type="caution">
    <text evidence="3">The sequence shown here is derived from an EMBL/GenBank/DDBJ whole genome shotgun (WGS) entry which is preliminary data.</text>
</comment>
<gene>
    <name evidence="3" type="ORF">JTE90_024492</name>
</gene>
<evidence type="ECO:0000256" key="1">
    <source>
        <dbReference type="SAM" id="MobiDB-lite"/>
    </source>
</evidence>
<keyword evidence="2" id="KW-0732">Signal</keyword>
<feature type="signal peptide" evidence="2">
    <location>
        <begin position="1"/>
        <end position="27"/>
    </location>
</feature>
<feature type="compositionally biased region" description="Low complexity" evidence="1">
    <location>
        <begin position="95"/>
        <end position="107"/>
    </location>
</feature>
<sequence length="121" mass="12892">MEKKMNSLTIPLLFVLLCSAVFPEASCSPGEALPRERRGIAGGYNRTTHYVTQDIANLGSAIGRFSYNTFCFSVSWIPYIGCTYPPKTGGGTDPGTGTTDPSVTSDPGPDPADDMCCLCLE</sequence>
<proteinExistence type="predicted"/>
<organism evidence="3 4">
    <name type="scientific">Oedothorax gibbosus</name>
    <dbReference type="NCBI Taxonomy" id="931172"/>
    <lineage>
        <taxon>Eukaryota</taxon>
        <taxon>Metazoa</taxon>
        <taxon>Ecdysozoa</taxon>
        <taxon>Arthropoda</taxon>
        <taxon>Chelicerata</taxon>
        <taxon>Arachnida</taxon>
        <taxon>Araneae</taxon>
        <taxon>Araneomorphae</taxon>
        <taxon>Entelegynae</taxon>
        <taxon>Araneoidea</taxon>
        <taxon>Linyphiidae</taxon>
        <taxon>Erigoninae</taxon>
        <taxon>Oedothorax</taxon>
    </lineage>
</organism>
<dbReference type="Proteomes" id="UP000827092">
    <property type="component" value="Unassembled WGS sequence"/>
</dbReference>
<keyword evidence="4" id="KW-1185">Reference proteome</keyword>
<evidence type="ECO:0000256" key="2">
    <source>
        <dbReference type="SAM" id="SignalP"/>
    </source>
</evidence>
<evidence type="ECO:0000313" key="4">
    <source>
        <dbReference type="Proteomes" id="UP000827092"/>
    </source>
</evidence>
<reference evidence="3 4" key="1">
    <citation type="journal article" date="2022" name="Nat. Ecol. Evol.">
        <title>A masculinizing supergene underlies an exaggerated male reproductive morph in a spider.</title>
        <authorList>
            <person name="Hendrickx F."/>
            <person name="De Corte Z."/>
            <person name="Sonet G."/>
            <person name="Van Belleghem S.M."/>
            <person name="Kostlbacher S."/>
            <person name="Vangestel C."/>
        </authorList>
    </citation>
    <scope>NUCLEOTIDE SEQUENCE [LARGE SCALE GENOMIC DNA]</scope>
    <source>
        <strain evidence="3">W744_W776</strain>
    </source>
</reference>
<name>A0AAV6TMH5_9ARAC</name>
<feature type="chain" id="PRO_5043675354" evidence="2">
    <location>
        <begin position="28"/>
        <end position="121"/>
    </location>
</feature>
<dbReference type="EMBL" id="JAFNEN010002595">
    <property type="protein sequence ID" value="KAG8172550.1"/>
    <property type="molecule type" value="Genomic_DNA"/>
</dbReference>
<protein>
    <submittedName>
        <fullName evidence="3">Uncharacterized protein</fullName>
    </submittedName>
</protein>
<evidence type="ECO:0000313" key="3">
    <source>
        <dbReference type="EMBL" id="KAG8172550.1"/>
    </source>
</evidence>
<accession>A0AAV6TMH5</accession>
<feature type="region of interest" description="Disordered" evidence="1">
    <location>
        <begin position="90"/>
        <end position="112"/>
    </location>
</feature>
<dbReference type="AlphaFoldDB" id="A0AAV6TMH5"/>